<proteinExistence type="predicted"/>
<reference evidence="2" key="1">
    <citation type="submission" date="2023-04" db="EMBL/GenBank/DDBJ databases">
        <title>Phytophthora lilii NBRC 32176.</title>
        <authorList>
            <person name="Ichikawa N."/>
            <person name="Sato H."/>
            <person name="Tonouchi N."/>
        </authorList>
    </citation>
    <scope>NUCLEOTIDE SEQUENCE</scope>
    <source>
        <strain evidence="2">NBRC 32176</strain>
    </source>
</reference>
<keyword evidence="3" id="KW-1185">Reference proteome</keyword>
<dbReference type="AlphaFoldDB" id="A0A9W6U5Q4"/>
<evidence type="ECO:0000313" key="2">
    <source>
        <dbReference type="EMBL" id="GMF29452.1"/>
    </source>
</evidence>
<comment type="caution">
    <text evidence="2">The sequence shown here is derived from an EMBL/GenBank/DDBJ whole genome shotgun (WGS) entry which is preliminary data.</text>
</comment>
<feature type="compositionally biased region" description="Basic and acidic residues" evidence="1">
    <location>
        <begin position="94"/>
        <end position="121"/>
    </location>
</feature>
<protein>
    <submittedName>
        <fullName evidence="2">Unnamed protein product</fullName>
    </submittedName>
</protein>
<dbReference type="EMBL" id="BSXW01000778">
    <property type="protein sequence ID" value="GMF29452.1"/>
    <property type="molecule type" value="Genomic_DNA"/>
</dbReference>
<evidence type="ECO:0000256" key="1">
    <source>
        <dbReference type="SAM" id="MobiDB-lite"/>
    </source>
</evidence>
<accession>A0A9W6U5Q4</accession>
<organism evidence="2 3">
    <name type="scientific">Phytophthora lilii</name>
    <dbReference type="NCBI Taxonomy" id="2077276"/>
    <lineage>
        <taxon>Eukaryota</taxon>
        <taxon>Sar</taxon>
        <taxon>Stramenopiles</taxon>
        <taxon>Oomycota</taxon>
        <taxon>Peronosporomycetes</taxon>
        <taxon>Peronosporales</taxon>
        <taxon>Peronosporaceae</taxon>
        <taxon>Phytophthora</taxon>
    </lineage>
</organism>
<sequence length="142" mass="14450">MCQLKPLELPEVDSEVTRIYGAARTVAPVACGAAPGGAGARASSLAGGGTSSGESVGRQLLGSALPPPKCGENQVWTAPDPRHGGAGLRRPHHGAAEAHKANQEGDLHAHHVRSGGDRQDESGQDGAGLEANGDRLLRHHPA</sequence>
<dbReference type="Proteomes" id="UP001165083">
    <property type="component" value="Unassembled WGS sequence"/>
</dbReference>
<name>A0A9W6U5Q4_9STRA</name>
<feature type="region of interest" description="Disordered" evidence="1">
    <location>
        <begin position="34"/>
        <end position="142"/>
    </location>
</feature>
<evidence type="ECO:0000313" key="3">
    <source>
        <dbReference type="Proteomes" id="UP001165083"/>
    </source>
</evidence>
<gene>
    <name evidence="2" type="ORF">Plil01_001250300</name>
</gene>